<keyword evidence="3" id="KW-0808">Transferase</keyword>
<feature type="binding site" evidence="9">
    <location>
        <position position="38"/>
    </location>
    <ligand>
        <name>ATP</name>
        <dbReference type="ChEBI" id="CHEBI:30616"/>
    </ligand>
</feature>
<dbReference type="Gene3D" id="1.10.510.10">
    <property type="entry name" value="Transferase(Phosphotransferase) domain 1"/>
    <property type="match status" value="2"/>
</dbReference>
<accession>A0A2T6ZPW0</accession>
<dbReference type="Proteomes" id="UP000244722">
    <property type="component" value="Unassembled WGS sequence"/>
</dbReference>
<dbReference type="Pfam" id="PF00069">
    <property type="entry name" value="Pkinase"/>
    <property type="match status" value="2"/>
</dbReference>
<dbReference type="PANTHER" id="PTHR44899">
    <property type="entry name" value="CAMK FAMILY PROTEIN KINASE"/>
    <property type="match status" value="1"/>
</dbReference>
<dbReference type="InterPro" id="IPR017441">
    <property type="entry name" value="Protein_kinase_ATP_BS"/>
</dbReference>
<evidence type="ECO:0000256" key="8">
    <source>
        <dbReference type="ARBA" id="ARBA00048679"/>
    </source>
</evidence>
<evidence type="ECO:0000256" key="7">
    <source>
        <dbReference type="ARBA" id="ARBA00047899"/>
    </source>
</evidence>
<keyword evidence="13" id="KW-1185">Reference proteome</keyword>
<evidence type="ECO:0000259" key="11">
    <source>
        <dbReference type="PROSITE" id="PS50011"/>
    </source>
</evidence>
<dbReference type="GO" id="GO:0005524">
    <property type="term" value="F:ATP binding"/>
    <property type="evidence" value="ECO:0007669"/>
    <property type="project" value="UniProtKB-UniRule"/>
</dbReference>
<feature type="region of interest" description="Disordered" evidence="10">
    <location>
        <begin position="443"/>
        <end position="478"/>
    </location>
</feature>
<dbReference type="SMART" id="SM00220">
    <property type="entry name" value="S_TKc"/>
    <property type="match status" value="1"/>
</dbReference>
<reference evidence="12 13" key="1">
    <citation type="submission" date="2017-04" db="EMBL/GenBank/DDBJ databases">
        <title>Draft genome sequence of Tuber borchii Vittad., a whitish edible truffle.</title>
        <authorList>
            <consortium name="DOE Joint Genome Institute"/>
            <person name="Murat C."/>
            <person name="Kuo A."/>
            <person name="Barry K.W."/>
            <person name="Clum A."/>
            <person name="Dockter R.B."/>
            <person name="Fauchery L."/>
            <person name="Iotti M."/>
            <person name="Kohler A."/>
            <person name="Labutti K."/>
            <person name="Lindquist E.A."/>
            <person name="Lipzen A."/>
            <person name="Ohm R.A."/>
            <person name="Wang M."/>
            <person name="Grigoriev I.V."/>
            <person name="Zambonelli A."/>
            <person name="Martin F.M."/>
        </authorList>
    </citation>
    <scope>NUCLEOTIDE SEQUENCE [LARGE SCALE GENOMIC DNA]</scope>
    <source>
        <strain evidence="12 13">Tbo3840</strain>
    </source>
</reference>
<protein>
    <recommendedName>
        <fullName evidence="1">non-specific serine/threonine protein kinase</fullName>
        <ecNumber evidence="1">2.7.11.1</ecNumber>
    </recommendedName>
</protein>
<dbReference type="GO" id="GO:0004674">
    <property type="term" value="F:protein serine/threonine kinase activity"/>
    <property type="evidence" value="ECO:0007669"/>
    <property type="project" value="UniProtKB-KW"/>
</dbReference>
<dbReference type="STRING" id="42251.A0A2T6ZPW0"/>
<gene>
    <name evidence="12" type="ORF">B9Z19DRAFT_1101801</name>
</gene>
<dbReference type="AlphaFoldDB" id="A0A2T6ZPW0"/>
<dbReference type="InterPro" id="IPR000719">
    <property type="entry name" value="Prot_kinase_dom"/>
</dbReference>
<dbReference type="CDD" id="cd08217">
    <property type="entry name" value="STKc_Nek2"/>
    <property type="match status" value="1"/>
</dbReference>
<evidence type="ECO:0000256" key="4">
    <source>
        <dbReference type="ARBA" id="ARBA00022741"/>
    </source>
</evidence>
<evidence type="ECO:0000256" key="5">
    <source>
        <dbReference type="ARBA" id="ARBA00022777"/>
    </source>
</evidence>
<dbReference type="InterPro" id="IPR008271">
    <property type="entry name" value="Ser/Thr_kinase_AS"/>
</dbReference>
<comment type="caution">
    <text evidence="12">The sequence shown here is derived from an EMBL/GenBank/DDBJ whole genome shotgun (WGS) entry which is preliminary data.</text>
</comment>
<evidence type="ECO:0000256" key="2">
    <source>
        <dbReference type="ARBA" id="ARBA00022527"/>
    </source>
</evidence>
<evidence type="ECO:0000256" key="9">
    <source>
        <dbReference type="PROSITE-ProRule" id="PRU10141"/>
    </source>
</evidence>
<keyword evidence="5 12" id="KW-0418">Kinase</keyword>
<dbReference type="PANTHER" id="PTHR44899:SF10">
    <property type="entry name" value="NIMA-RELATED KINASE 2"/>
    <property type="match status" value="1"/>
</dbReference>
<feature type="domain" description="Protein kinase" evidence="11">
    <location>
        <begin position="9"/>
        <end position="297"/>
    </location>
</feature>
<dbReference type="Gene3D" id="3.30.200.20">
    <property type="entry name" value="Phosphorylase Kinase, domain 1"/>
    <property type="match status" value="1"/>
</dbReference>
<evidence type="ECO:0000256" key="1">
    <source>
        <dbReference type="ARBA" id="ARBA00012513"/>
    </source>
</evidence>
<name>A0A2T6ZPW0_TUBBO</name>
<dbReference type="PROSITE" id="PS50011">
    <property type="entry name" value="PROTEIN_KINASE_DOM"/>
    <property type="match status" value="1"/>
</dbReference>
<feature type="region of interest" description="Disordered" evidence="10">
    <location>
        <begin position="652"/>
        <end position="671"/>
    </location>
</feature>
<keyword evidence="6 9" id="KW-0067">ATP-binding</keyword>
<dbReference type="InterPro" id="IPR011009">
    <property type="entry name" value="Kinase-like_dom_sf"/>
</dbReference>
<evidence type="ECO:0000256" key="6">
    <source>
        <dbReference type="ARBA" id="ARBA00022840"/>
    </source>
</evidence>
<feature type="compositionally biased region" description="Polar residues" evidence="10">
    <location>
        <begin position="443"/>
        <end position="454"/>
    </location>
</feature>
<dbReference type="InterPro" id="IPR051131">
    <property type="entry name" value="NEK_Ser/Thr_kinase_NIMA"/>
</dbReference>
<comment type="catalytic activity">
    <reaction evidence="8">
        <text>L-seryl-[protein] + ATP = O-phospho-L-seryl-[protein] + ADP + H(+)</text>
        <dbReference type="Rhea" id="RHEA:17989"/>
        <dbReference type="Rhea" id="RHEA-COMP:9863"/>
        <dbReference type="Rhea" id="RHEA-COMP:11604"/>
        <dbReference type="ChEBI" id="CHEBI:15378"/>
        <dbReference type="ChEBI" id="CHEBI:29999"/>
        <dbReference type="ChEBI" id="CHEBI:30616"/>
        <dbReference type="ChEBI" id="CHEBI:83421"/>
        <dbReference type="ChEBI" id="CHEBI:456216"/>
        <dbReference type="EC" id="2.7.11.1"/>
    </reaction>
</comment>
<comment type="catalytic activity">
    <reaction evidence="7">
        <text>L-threonyl-[protein] + ATP = O-phospho-L-threonyl-[protein] + ADP + H(+)</text>
        <dbReference type="Rhea" id="RHEA:46608"/>
        <dbReference type="Rhea" id="RHEA-COMP:11060"/>
        <dbReference type="Rhea" id="RHEA-COMP:11605"/>
        <dbReference type="ChEBI" id="CHEBI:15378"/>
        <dbReference type="ChEBI" id="CHEBI:30013"/>
        <dbReference type="ChEBI" id="CHEBI:30616"/>
        <dbReference type="ChEBI" id="CHEBI:61977"/>
        <dbReference type="ChEBI" id="CHEBI:456216"/>
        <dbReference type="EC" id="2.7.11.1"/>
    </reaction>
</comment>
<dbReference type="OrthoDB" id="10250725at2759"/>
<dbReference type="EMBL" id="NESQ01000150">
    <property type="protein sequence ID" value="PUU77515.1"/>
    <property type="molecule type" value="Genomic_DNA"/>
</dbReference>
<dbReference type="PROSITE" id="PS00107">
    <property type="entry name" value="PROTEIN_KINASE_ATP"/>
    <property type="match status" value="1"/>
</dbReference>
<dbReference type="SUPFAM" id="SSF56112">
    <property type="entry name" value="Protein kinase-like (PK-like)"/>
    <property type="match status" value="1"/>
</dbReference>
<organism evidence="12 13">
    <name type="scientific">Tuber borchii</name>
    <name type="common">White truffle</name>
    <dbReference type="NCBI Taxonomy" id="42251"/>
    <lineage>
        <taxon>Eukaryota</taxon>
        <taxon>Fungi</taxon>
        <taxon>Dikarya</taxon>
        <taxon>Ascomycota</taxon>
        <taxon>Pezizomycotina</taxon>
        <taxon>Pezizomycetes</taxon>
        <taxon>Pezizales</taxon>
        <taxon>Tuberaceae</taxon>
        <taxon>Tuber</taxon>
    </lineage>
</organism>
<dbReference type="PROSITE" id="PS00108">
    <property type="entry name" value="PROTEIN_KINASE_ST"/>
    <property type="match status" value="1"/>
</dbReference>
<keyword evidence="4 9" id="KW-0547">Nucleotide-binding</keyword>
<sequence>MPPLTSADYDVIGTIGHGCFGTIRKVKRKQDGIILARKEISYVKMGSTAKNQLASEFEILACLDHPNIVKYYHREHIKSESSVHLYMEYCGNGDLSGLIKKAKKSGSSFPESYIWTVVAQLVTALYRCHHGIDPPELDDLFSYENMTPPTPRTESEERNLIKVLHRDLKPENIFVMGDNSIKIGDFGLSKKLAPGNMFAETYAGTPYYMSPEISSGRPYTVKSDIWSMGCIIYELCTQELTFTSNNLPGLINLIGKGKYKPIPTKYSKRLRDLVARCLTVDPDGRPDSAQLLEDETIKVFRRELQILEVNKILKLREEDCLRREACLEANAKILEQRFIEGRQRLEREIDGKIRSDWEVRAESVIKGKVEEAKFLMRGELEAEYQEKFNQTVELEVQARIARMDLVPRSYTLAGSEPFTESAFNQMMEAEVQKHIAQMDLVPRTTSLSNSNSRGDSGYAESASPTRASFPNLPPDSPADIMMESPSSHAVATPGQKPSTAHILCGPPPKMPFGHASYTFADFANTQPHRVLPVWADQPAIQSEIEDNANPNPFGRQPLKPPTSGLLNLATKRNVSANANGSPTRAVPRARHGLQRAETTGGVVGSARLTAGFGVNGTGSTDDIATVKPNTTGASKAKSLLEIKQINLEKFGAPANWLKENPENRPSPYKKS</sequence>
<evidence type="ECO:0000256" key="10">
    <source>
        <dbReference type="SAM" id="MobiDB-lite"/>
    </source>
</evidence>
<evidence type="ECO:0000313" key="12">
    <source>
        <dbReference type="EMBL" id="PUU77515.1"/>
    </source>
</evidence>
<proteinExistence type="predicted"/>
<evidence type="ECO:0000313" key="13">
    <source>
        <dbReference type="Proteomes" id="UP000244722"/>
    </source>
</evidence>
<keyword evidence="2" id="KW-0723">Serine/threonine-protein kinase</keyword>
<dbReference type="EC" id="2.7.11.1" evidence="1"/>
<evidence type="ECO:0000256" key="3">
    <source>
        <dbReference type="ARBA" id="ARBA00022679"/>
    </source>
</evidence>